<feature type="domain" description="Alpha-carbonic anhydrase" evidence="5">
    <location>
        <begin position="26"/>
        <end position="289"/>
    </location>
</feature>
<dbReference type="GeneID" id="107106211"/>
<comment type="function">
    <text evidence="4">Reversible hydration of carbon dioxide.</text>
</comment>
<evidence type="ECO:0000313" key="7">
    <source>
        <dbReference type="RefSeq" id="XP_015261807.1"/>
    </source>
</evidence>
<evidence type="ECO:0000259" key="5">
    <source>
        <dbReference type="PROSITE" id="PS51144"/>
    </source>
</evidence>
<keyword evidence="4" id="KW-0732">Signal</keyword>
<reference evidence="7 8" key="1">
    <citation type="submission" date="2025-05" db="UniProtKB">
        <authorList>
            <consortium name="RefSeq"/>
        </authorList>
    </citation>
    <scope>IDENTIFICATION</scope>
</reference>
<dbReference type="PROSITE" id="PS51257">
    <property type="entry name" value="PROKAR_LIPOPROTEIN"/>
    <property type="match status" value="1"/>
</dbReference>
<feature type="signal peptide" evidence="4">
    <location>
        <begin position="1"/>
        <end position="22"/>
    </location>
</feature>
<accession>A0ABM1JK20</accession>
<comment type="cofactor">
    <cofactor evidence="4">
        <name>Zn(2+)</name>
        <dbReference type="ChEBI" id="CHEBI:29105"/>
    </cofactor>
</comment>
<sequence>MALTRVQGISTMVLLLSGACYAAVEGPWCYGEEHCGPPTWVSLGHCGEMRQSPIDIITAKAVLNSTLDPVTLSGYDNYKKLRDMKNTGKTVNVILKDGLLLSGSGLPDVYTAKALHFHWGNGAAQPGSEHCVDGKRYSMELHIVHTRNNMSMSEALDDPQGIAVLAFFVQASDSAKGKTAKAWESFSKNLEKIAKKGSDTDIKSTVSLQDLMGRTNLARYYRYSGSLTTPNCNEVVIWTVFADPILVPSKVVAYFPLDLRTTDSSVGPHLVNNFRPLQRLHNRTVEASAILKPRSTASQTSQPVAPILFFLGVSALGVLPI</sequence>
<dbReference type="PROSITE" id="PS00162">
    <property type="entry name" value="ALPHA_CA_1"/>
    <property type="match status" value="1"/>
</dbReference>
<dbReference type="PANTHER" id="PTHR18952">
    <property type="entry name" value="CARBONIC ANHYDRASE"/>
    <property type="match status" value="1"/>
</dbReference>
<dbReference type="SMART" id="SM01057">
    <property type="entry name" value="Carb_anhydrase"/>
    <property type="match status" value="1"/>
</dbReference>
<organism evidence="6 7">
    <name type="scientific">Gekko japonicus</name>
    <name type="common">Schlegel's Japanese gecko</name>
    <dbReference type="NCBI Taxonomy" id="146911"/>
    <lineage>
        <taxon>Eukaryota</taxon>
        <taxon>Metazoa</taxon>
        <taxon>Chordata</taxon>
        <taxon>Craniata</taxon>
        <taxon>Vertebrata</taxon>
        <taxon>Euteleostomi</taxon>
        <taxon>Lepidosauria</taxon>
        <taxon>Squamata</taxon>
        <taxon>Bifurcata</taxon>
        <taxon>Gekkota</taxon>
        <taxon>Gekkonidae</taxon>
        <taxon>Gekkoninae</taxon>
        <taxon>Gekko</taxon>
    </lineage>
</organism>
<evidence type="ECO:0000256" key="2">
    <source>
        <dbReference type="ARBA" id="ARBA00022723"/>
    </source>
</evidence>
<dbReference type="Pfam" id="PF00194">
    <property type="entry name" value="Carb_anhydrase"/>
    <property type="match status" value="1"/>
</dbReference>
<dbReference type="InterPro" id="IPR001148">
    <property type="entry name" value="CA_dom"/>
</dbReference>
<dbReference type="SUPFAM" id="SSF51069">
    <property type="entry name" value="Carbonic anhydrase"/>
    <property type="match status" value="1"/>
</dbReference>
<feature type="chain" id="PRO_5044948511" description="Carbonic anhydrase" evidence="4">
    <location>
        <begin position="23"/>
        <end position="321"/>
    </location>
</feature>
<dbReference type="RefSeq" id="XP_015261808.1">
    <property type="nucleotide sequence ID" value="XM_015406322.1"/>
</dbReference>
<dbReference type="PANTHER" id="PTHR18952:SF200">
    <property type="entry name" value="CARBONIC ANHYDRASE"/>
    <property type="match status" value="1"/>
</dbReference>
<comment type="catalytic activity">
    <reaction evidence="4">
        <text>hydrogencarbonate + H(+) = CO2 + H2O</text>
        <dbReference type="Rhea" id="RHEA:10748"/>
        <dbReference type="ChEBI" id="CHEBI:15377"/>
        <dbReference type="ChEBI" id="CHEBI:15378"/>
        <dbReference type="ChEBI" id="CHEBI:16526"/>
        <dbReference type="ChEBI" id="CHEBI:17544"/>
        <dbReference type="EC" id="4.2.1.1"/>
    </reaction>
</comment>
<keyword evidence="6" id="KW-1185">Reference proteome</keyword>
<dbReference type="InterPro" id="IPR036398">
    <property type="entry name" value="CA_dom_sf"/>
</dbReference>
<name>A0ABM1JK20_GEKJA</name>
<dbReference type="RefSeq" id="XP_015261807.1">
    <property type="nucleotide sequence ID" value="XM_015406321.1"/>
</dbReference>
<proteinExistence type="inferred from homology"/>
<comment type="similarity">
    <text evidence="1 4">Belongs to the alpha-carbonic anhydrase family.</text>
</comment>
<dbReference type="PROSITE" id="PS51144">
    <property type="entry name" value="ALPHA_CA_2"/>
    <property type="match status" value="1"/>
</dbReference>
<evidence type="ECO:0000256" key="1">
    <source>
        <dbReference type="ARBA" id="ARBA00010718"/>
    </source>
</evidence>
<evidence type="ECO:0000313" key="8">
    <source>
        <dbReference type="RefSeq" id="XP_015261808.1"/>
    </source>
</evidence>
<dbReference type="Proteomes" id="UP000694871">
    <property type="component" value="Unplaced"/>
</dbReference>
<gene>
    <name evidence="7 8" type="primary">LOC107106211</name>
</gene>
<evidence type="ECO:0000313" key="6">
    <source>
        <dbReference type="Proteomes" id="UP000694871"/>
    </source>
</evidence>
<evidence type="ECO:0000256" key="4">
    <source>
        <dbReference type="RuleBase" id="RU367011"/>
    </source>
</evidence>
<dbReference type="Gene3D" id="3.10.200.10">
    <property type="entry name" value="Alpha carbonic anhydrase"/>
    <property type="match status" value="1"/>
</dbReference>
<dbReference type="InterPro" id="IPR023561">
    <property type="entry name" value="Carbonic_anhydrase_a-class"/>
</dbReference>
<protein>
    <recommendedName>
        <fullName evidence="4">Carbonic anhydrase</fullName>
        <ecNumber evidence="4">4.2.1.1</ecNumber>
    </recommendedName>
</protein>
<dbReference type="InterPro" id="IPR018338">
    <property type="entry name" value="Carbonic_anhydrase_a-class_CS"/>
</dbReference>
<dbReference type="EC" id="4.2.1.1" evidence="4"/>
<keyword evidence="2 4" id="KW-0479">Metal-binding</keyword>
<evidence type="ECO:0000256" key="3">
    <source>
        <dbReference type="ARBA" id="ARBA00022833"/>
    </source>
</evidence>
<keyword evidence="3 4" id="KW-0862">Zinc</keyword>
<keyword evidence="4" id="KW-0456">Lyase</keyword>